<dbReference type="EMBL" id="SMMG02000005">
    <property type="protein sequence ID" value="KAA3472328.1"/>
    <property type="molecule type" value="Genomic_DNA"/>
</dbReference>
<dbReference type="Proteomes" id="UP000325315">
    <property type="component" value="Unassembled WGS sequence"/>
</dbReference>
<sequence>MLGVQSSNDPERYLRLPNMVGKTKKEAFQNLKDRFKQRIDNLSTRYLSQGGKEVFIKSILQAIPTYSMSYFLLPKLLCSDLESIVAKFWWQKGHGGLGFRRLDQFNIALLAKQGWCLINYPNSLLAQVLKAKYFPNLDFIHAQSGNLPSLTWRSVWAAKGLLKDGLCWGVGKGDQISVWNDHWILGVTTNRRSNITENPKIESVADLIQTTCRWKKELIENTFPEHTAQKILQIPLVDDHEDFQVWRGEHSGEFTVRSAYKLLQEATLNPNDLLLQTEIKKFYRKLWNIQLP</sequence>
<reference evidence="2" key="1">
    <citation type="journal article" date="2019" name="Plant Biotechnol. J.">
        <title>Genome sequencing of the Australian wild diploid species Gossypium australe highlights disease resistance and delayed gland morphogenesis.</title>
        <authorList>
            <person name="Cai Y."/>
            <person name="Cai X."/>
            <person name="Wang Q."/>
            <person name="Wang P."/>
            <person name="Zhang Y."/>
            <person name="Cai C."/>
            <person name="Xu Y."/>
            <person name="Wang K."/>
            <person name="Zhou Z."/>
            <person name="Wang C."/>
            <person name="Geng S."/>
            <person name="Li B."/>
            <person name="Dong Q."/>
            <person name="Hou Y."/>
            <person name="Wang H."/>
            <person name="Ai P."/>
            <person name="Liu Z."/>
            <person name="Yi F."/>
            <person name="Sun M."/>
            <person name="An G."/>
            <person name="Cheng J."/>
            <person name="Zhang Y."/>
            <person name="Shi Q."/>
            <person name="Xie Y."/>
            <person name="Shi X."/>
            <person name="Chang Y."/>
            <person name="Huang F."/>
            <person name="Chen Y."/>
            <person name="Hong S."/>
            <person name="Mi L."/>
            <person name="Sun Q."/>
            <person name="Zhang L."/>
            <person name="Zhou B."/>
            <person name="Peng R."/>
            <person name="Zhang X."/>
            <person name="Liu F."/>
        </authorList>
    </citation>
    <scope>NUCLEOTIDE SEQUENCE [LARGE SCALE GENOMIC DNA]</scope>
    <source>
        <strain evidence="2">cv. PA1801</strain>
    </source>
</reference>
<gene>
    <name evidence="1" type="ORF">EPI10_022816</name>
</gene>
<evidence type="ECO:0000313" key="2">
    <source>
        <dbReference type="Proteomes" id="UP000325315"/>
    </source>
</evidence>
<keyword evidence="2" id="KW-1185">Reference proteome</keyword>
<dbReference type="AlphaFoldDB" id="A0A5B6VTJ2"/>
<keyword evidence="1" id="KW-0808">Transferase</keyword>
<dbReference type="PANTHER" id="PTHR33116:SF86">
    <property type="entry name" value="REVERSE TRANSCRIPTASE DOMAIN-CONTAINING PROTEIN"/>
    <property type="match status" value="1"/>
</dbReference>
<comment type="caution">
    <text evidence="1">The sequence shown here is derived from an EMBL/GenBank/DDBJ whole genome shotgun (WGS) entry which is preliminary data.</text>
</comment>
<dbReference type="PANTHER" id="PTHR33116">
    <property type="entry name" value="REVERSE TRANSCRIPTASE ZINC-BINDING DOMAIN-CONTAINING PROTEIN-RELATED-RELATED"/>
    <property type="match status" value="1"/>
</dbReference>
<proteinExistence type="predicted"/>
<protein>
    <submittedName>
        <fullName evidence="1">Reverse transcriptase</fullName>
    </submittedName>
</protein>
<accession>A0A5B6VTJ2</accession>
<keyword evidence="1" id="KW-0548">Nucleotidyltransferase</keyword>
<name>A0A5B6VTJ2_9ROSI</name>
<evidence type="ECO:0000313" key="1">
    <source>
        <dbReference type="EMBL" id="KAA3472328.1"/>
    </source>
</evidence>
<organism evidence="1 2">
    <name type="scientific">Gossypium australe</name>
    <dbReference type="NCBI Taxonomy" id="47621"/>
    <lineage>
        <taxon>Eukaryota</taxon>
        <taxon>Viridiplantae</taxon>
        <taxon>Streptophyta</taxon>
        <taxon>Embryophyta</taxon>
        <taxon>Tracheophyta</taxon>
        <taxon>Spermatophyta</taxon>
        <taxon>Magnoliopsida</taxon>
        <taxon>eudicotyledons</taxon>
        <taxon>Gunneridae</taxon>
        <taxon>Pentapetalae</taxon>
        <taxon>rosids</taxon>
        <taxon>malvids</taxon>
        <taxon>Malvales</taxon>
        <taxon>Malvaceae</taxon>
        <taxon>Malvoideae</taxon>
        <taxon>Gossypium</taxon>
    </lineage>
</organism>
<dbReference type="GO" id="GO:0003964">
    <property type="term" value="F:RNA-directed DNA polymerase activity"/>
    <property type="evidence" value="ECO:0007669"/>
    <property type="project" value="UniProtKB-KW"/>
</dbReference>
<keyword evidence="1" id="KW-0695">RNA-directed DNA polymerase</keyword>
<dbReference type="OrthoDB" id="998808at2759"/>